<dbReference type="Pfam" id="PF04264">
    <property type="entry name" value="YceI"/>
    <property type="match status" value="1"/>
</dbReference>
<accession>A0A410H243</accession>
<keyword evidence="1" id="KW-0732">Signal</keyword>
<organism evidence="3 4">
    <name type="scientific">Hydrogenovibrio thermophilus</name>
    <dbReference type="NCBI Taxonomy" id="265883"/>
    <lineage>
        <taxon>Bacteria</taxon>
        <taxon>Pseudomonadati</taxon>
        <taxon>Pseudomonadota</taxon>
        <taxon>Gammaproteobacteria</taxon>
        <taxon>Thiotrichales</taxon>
        <taxon>Piscirickettsiaceae</taxon>
        <taxon>Hydrogenovibrio</taxon>
    </lineage>
</organism>
<feature type="signal peptide" evidence="1">
    <location>
        <begin position="1"/>
        <end position="29"/>
    </location>
</feature>
<dbReference type="InterPro" id="IPR036761">
    <property type="entry name" value="TTHA0802/YceI-like_sf"/>
</dbReference>
<protein>
    <submittedName>
        <fullName evidence="3">YceI family protein</fullName>
    </submittedName>
</protein>
<dbReference type="KEGG" id="htr:EPV75_04450"/>
<evidence type="ECO:0000313" key="4">
    <source>
        <dbReference type="Proteomes" id="UP000285478"/>
    </source>
</evidence>
<dbReference type="Gene3D" id="2.40.128.110">
    <property type="entry name" value="Lipid/polyisoprenoid-binding, YceI-like"/>
    <property type="match status" value="1"/>
</dbReference>
<evidence type="ECO:0000259" key="2">
    <source>
        <dbReference type="SMART" id="SM00867"/>
    </source>
</evidence>
<dbReference type="RefSeq" id="WP_029937625.1">
    <property type="nucleotide sequence ID" value="NZ_CP035033.1"/>
</dbReference>
<keyword evidence="4" id="KW-1185">Reference proteome</keyword>
<proteinExistence type="predicted"/>
<dbReference type="NCBIfam" id="NF002994">
    <property type="entry name" value="PRK03757.1"/>
    <property type="match status" value="1"/>
</dbReference>
<sequence length="200" mass="21844">MNTLTWLKRTFLATGLSIASLGLSATAVAAPANYQIDTKGMHASVNFKIQHLGYSWLTGRFDQFGGTFVYDSEKPSNSKVDVSIDTDSVNTNHAERDKHLRSGDFLDVKKFPKATFVSTEITENADKTLTVKGDLTLHGVTKPIEIQASKVGEGKDPWGGYRAGFTGTTLIKLADYGITYNLGPASTEVYFQLNLEGVRQ</sequence>
<dbReference type="PANTHER" id="PTHR34406:SF1">
    <property type="entry name" value="PROTEIN YCEI"/>
    <property type="match status" value="1"/>
</dbReference>
<gene>
    <name evidence="3" type="ORF">EPV75_04450</name>
</gene>
<feature type="domain" description="Lipid/polyisoprenoid-binding YceI-like" evidence="2">
    <location>
        <begin position="33"/>
        <end position="198"/>
    </location>
</feature>
<dbReference type="EMBL" id="CP035033">
    <property type="protein sequence ID" value="QAB14974.1"/>
    <property type="molecule type" value="Genomic_DNA"/>
</dbReference>
<dbReference type="InterPro" id="IPR007372">
    <property type="entry name" value="Lipid/polyisoprenoid-bd_YceI"/>
</dbReference>
<evidence type="ECO:0000256" key="1">
    <source>
        <dbReference type="SAM" id="SignalP"/>
    </source>
</evidence>
<evidence type="ECO:0000313" key="3">
    <source>
        <dbReference type="EMBL" id="QAB14974.1"/>
    </source>
</evidence>
<name>A0A410H243_9GAMM</name>
<reference evidence="3 4" key="1">
    <citation type="journal article" date="2018" name="Environ. Microbiol.">
        <title>Genomes of ubiquitous marine and hypersaline Hydrogenovibrio, Thiomicrorhabdus and Thiomicrospira spp. encode a diversity of mechanisms to sustain chemolithoautotrophy in heterogeneous environments.</title>
        <authorList>
            <person name="Scott K.M."/>
            <person name="Williams J."/>
            <person name="Porter C.M.B."/>
            <person name="Russel S."/>
            <person name="Harmer T.L."/>
            <person name="Paul J.H."/>
            <person name="Antonen K.M."/>
            <person name="Bridges M.K."/>
            <person name="Camper G.J."/>
            <person name="Campla C.K."/>
            <person name="Casella L.G."/>
            <person name="Chase E."/>
            <person name="Conrad J.W."/>
            <person name="Cruz M.C."/>
            <person name="Dunlap D.S."/>
            <person name="Duran L."/>
            <person name="Fahsbender E.M."/>
            <person name="Goldsmith D.B."/>
            <person name="Keeley R.F."/>
            <person name="Kondoff M.R."/>
            <person name="Kussy B.I."/>
            <person name="Lane M.K."/>
            <person name="Lawler S."/>
            <person name="Leigh B.A."/>
            <person name="Lewis C."/>
            <person name="Lostal L.M."/>
            <person name="Marking D."/>
            <person name="Mancera P.A."/>
            <person name="McClenthan E.C."/>
            <person name="McIntyre E.A."/>
            <person name="Mine J.A."/>
            <person name="Modi S."/>
            <person name="Moore B.D."/>
            <person name="Morgan W.A."/>
            <person name="Nelson K.M."/>
            <person name="Nguyen K.N."/>
            <person name="Ogburn N."/>
            <person name="Parrino D.G."/>
            <person name="Pedapudi A.D."/>
            <person name="Pelham R.P."/>
            <person name="Preece A.M."/>
            <person name="Rampersad E.A."/>
            <person name="Richardson J.C."/>
            <person name="Rodgers C.M."/>
            <person name="Schaffer B.L."/>
            <person name="Sheridan N.E."/>
            <person name="Solone M.R."/>
            <person name="Staley Z.R."/>
            <person name="Tabuchi M."/>
            <person name="Waide R.J."/>
            <person name="Wanjugi P.W."/>
            <person name="Young S."/>
            <person name="Clum A."/>
            <person name="Daum C."/>
            <person name="Huntemann M."/>
            <person name="Ivanova N."/>
            <person name="Kyrpides N."/>
            <person name="Mikhailova N."/>
            <person name="Palaniappan K."/>
            <person name="Pillay M."/>
            <person name="Reddy T.B.K."/>
            <person name="Shapiro N."/>
            <person name="Stamatis D."/>
            <person name="Varghese N."/>
            <person name="Woyke T."/>
            <person name="Boden R."/>
            <person name="Freyermuth S.K."/>
            <person name="Kerfeld C.A."/>
        </authorList>
    </citation>
    <scope>NUCLEOTIDE SEQUENCE [LARGE SCALE GENOMIC DNA]</scope>
    <source>
        <strain evidence="3 4">JR-2</strain>
    </source>
</reference>
<dbReference type="SUPFAM" id="SSF101874">
    <property type="entry name" value="YceI-like"/>
    <property type="match status" value="1"/>
</dbReference>
<dbReference type="SMART" id="SM00867">
    <property type="entry name" value="YceI"/>
    <property type="match status" value="1"/>
</dbReference>
<dbReference type="AlphaFoldDB" id="A0A410H243"/>
<dbReference type="Proteomes" id="UP000285478">
    <property type="component" value="Chromosome"/>
</dbReference>
<dbReference type="PANTHER" id="PTHR34406">
    <property type="entry name" value="PROTEIN YCEI"/>
    <property type="match status" value="1"/>
</dbReference>
<feature type="chain" id="PRO_5019093236" evidence="1">
    <location>
        <begin position="30"/>
        <end position="200"/>
    </location>
</feature>